<dbReference type="Proteomes" id="UP000516314">
    <property type="component" value="Chromosome 2"/>
</dbReference>
<keyword evidence="2" id="KW-0433">Leucine-rich repeat</keyword>
<feature type="domain" description="Malectin-like" evidence="11">
    <location>
        <begin position="587"/>
        <end position="912"/>
    </location>
</feature>
<proteinExistence type="predicted"/>
<feature type="chain" id="PRO_5028817318" evidence="10">
    <location>
        <begin position="25"/>
        <end position="1149"/>
    </location>
</feature>
<dbReference type="PANTHER" id="PTHR45631">
    <property type="entry name" value="OS07G0107800 PROTEIN-RELATED"/>
    <property type="match status" value="1"/>
</dbReference>
<keyword evidence="6 9" id="KW-1133">Transmembrane helix</keyword>
<dbReference type="Pfam" id="PF12819">
    <property type="entry name" value="Malectin_like"/>
    <property type="match status" value="2"/>
</dbReference>
<evidence type="ECO:0000256" key="2">
    <source>
        <dbReference type="ARBA" id="ARBA00022614"/>
    </source>
</evidence>
<evidence type="ECO:0000256" key="9">
    <source>
        <dbReference type="SAM" id="Phobius"/>
    </source>
</evidence>
<dbReference type="InterPro" id="IPR003591">
    <property type="entry name" value="Leu-rich_rpt_typical-subtyp"/>
</dbReference>
<dbReference type="PANTHER" id="PTHR45631:SF97">
    <property type="entry name" value="LEUCINE-RICH REPEAT PROTEIN KINASE FAMILY PROTEIN"/>
    <property type="match status" value="1"/>
</dbReference>
<evidence type="ECO:0000256" key="5">
    <source>
        <dbReference type="ARBA" id="ARBA00022737"/>
    </source>
</evidence>
<dbReference type="EMBL" id="LR881467">
    <property type="protein sequence ID" value="CAD5319812.1"/>
    <property type="molecule type" value="Genomic_DNA"/>
</dbReference>
<keyword evidence="5" id="KW-0677">Repeat</keyword>
<evidence type="ECO:0000313" key="12">
    <source>
        <dbReference type="EMBL" id="CAD5319812.1"/>
    </source>
</evidence>
<dbReference type="SUPFAM" id="SSF52058">
    <property type="entry name" value="L domain-like"/>
    <property type="match status" value="2"/>
</dbReference>
<keyword evidence="4 10" id="KW-0732">Signal</keyword>
<evidence type="ECO:0000256" key="3">
    <source>
        <dbReference type="ARBA" id="ARBA00022692"/>
    </source>
</evidence>
<dbReference type="FunFam" id="3.80.10.10:FF:000129">
    <property type="entry name" value="Leucine-rich repeat receptor-like kinase"/>
    <property type="match status" value="2"/>
</dbReference>
<dbReference type="AlphaFoldDB" id="A0A7G2EDV0"/>
<organism evidence="12 13">
    <name type="scientific">Arabidopsis thaliana</name>
    <name type="common">Mouse-ear cress</name>
    <dbReference type="NCBI Taxonomy" id="3702"/>
    <lineage>
        <taxon>Eukaryota</taxon>
        <taxon>Viridiplantae</taxon>
        <taxon>Streptophyta</taxon>
        <taxon>Embryophyta</taxon>
        <taxon>Tracheophyta</taxon>
        <taxon>Spermatophyta</taxon>
        <taxon>Magnoliopsida</taxon>
        <taxon>eudicotyledons</taxon>
        <taxon>Gunneridae</taxon>
        <taxon>Pentapetalae</taxon>
        <taxon>rosids</taxon>
        <taxon>malvids</taxon>
        <taxon>Brassicales</taxon>
        <taxon>Brassicaceae</taxon>
        <taxon>Camelineae</taxon>
        <taxon>Arabidopsis</taxon>
    </lineage>
</organism>
<feature type="transmembrane region" description="Helical" evidence="9">
    <location>
        <begin position="1065"/>
        <end position="1089"/>
    </location>
</feature>
<keyword evidence="8" id="KW-0675">Receptor</keyword>
<dbReference type="InterPro" id="IPR024788">
    <property type="entry name" value="Malectin-like_Carb-bd_dom"/>
</dbReference>
<evidence type="ECO:0000256" key="10">
    <source>
        <dbReference type="SAM" id="SignalP"/>
    </source>
</evidence>
<accession>A0A7G2EDV0</accession>
<dbReference type="InterPro" id="IPR001611">
    <property type="entry name" value="Leu-rich_rpt"/>
</dbReference>
<dbReference type="SMART" id="SM00369">
    <property type="entry name" value="LRR_TYP"/>
    <property type="match status" value="3"/>
</dbReference>
<evidence type="ECO:0000256" key="6">
    <source>
        <dbReference type="ARBA" id="ARBA00022989"/>
    </source>
</evidence>
<dbReference type="Pfam" id="PF13855">
    <property type="entry name" value="LRR_8"/>
    <property type="match status" value="2"/>
</dbReference>
<evidence type="ECO:0000256" key="8">
    <source>
        <dbReference type="ARBA" id="ARBA00023170"/>
    </source>
</evidence>
<sequence>MEGHRGLLLALIFNIFSIVHLVNCQNPEGFISLDCGLPGTESPYTEKQTGLVFFSDADFISSGKSGKVRTGDIGVYKPHDFLRYFPDGARNCYNIRVKPDTKYLIRVCFVYGNYDGFNVVPRFDLYIGPNMWTVVDSSDNQEEEIIHITNSSSLQICLIKTGPTTPFISSLELRPLRNDIYISPSGSLKLIERLGANTFIYTRYPDDVFDRSWKIFFGSRTISLTTAPNVNSSNQYELPEVIMTSGASPIDTSGSLPIYYGVNNNDQVVYLYLHFAETRTLKANDTREFDIIWPGNISVLTYRPKTFQTETLFKALPNECEGGPCVVELVETTRSTLPPLLNAYEVYTIIEFPYPETYYDDVVAIKNIEAAYRLNIISWQGDPCLPKVYKWASIECNYSNNSVPPRIISLDLSDRGLKGIIAPAFQNLTQLQKLDLSSNSLTGEIPEFLANMKSLSTINLSWNNLKGRIPQALRDKVKNGLKLNTQGNKNLCLGDKCKSSKTKFLVPVVASIATILLIVVVLLLILVYKKKKASKGESGSSALNWTSRLGIATETAQELLLALIILAFATTSHFIQAQPDPKEFINLDCGLHPAVSPYTEPLTNLTYLSDANFTQGGQSGRVQKVWEEAYQPFTVLRYFPDGIRNCYNLRVTPSTKYLIKALFLYGNYDGLNNAPIFDLYLGPNIWTTVDLKSSLLSQTEEIIHITKSSSLEICLVKTGKTTPIISALELRPLRDDTYITQIGSLKLLKRYYASDFLGPSIRYPSDVYDREWKPISLSFGLNFVNTSLNVNSSTPYELPQEVISKATINENVTEKLSFDWYVDNREDQALIYLHFAEIQTLKGNDTREFDIIWKGNDGNITISAYRPSKLQLETLYNTSPMKCRFMQCTVELVMTKSSTLPPMINAMEGYQIIEFSDTETNPDDVVAVQNIRAAYELSRIDWQGDPCVPRLFKWEGINCSYTNASIPPRIISLDLSSSGLNGVIAPSIQNLTHLQELDLSNNNLTRGVPEFLANMESLLIINLGWNSLTGPIPQALRNREKKGLKLVVQGNPNLCLSGSCKNTKVLVPVLASLASMAALIALLALIFVLRRKKPLSKVTTRELPRKSSIFAKKKKFTYSEVVELTNNFRRVLGEGGFGVVYHGSLSDTE</sequence>
<dbReference type="InterPro" id="IPR032675">
    <property type="entry name" value="LRR_dom_sf"/>
</dbReference>
<feature type="transmembrane region" description="Helical" evidence="9">
    <location>
        <begin position="504"/>
        <end position="528"/>
    </location>
</feature>
<evidence type="ECO:0000256" key="4">
    <source>
        <dbReference type="ARBA" id="ARBA00022729"/>
    </source>
</evidence>
<dbReference type="GO" id="GO:0016020">
    <property type="term" value="C:membrane"/>
    <property type="evidence" value="ECO:0007669"/>
    <property type="project" value="UniProtKB-SubCell"/>
</dbReference>
<name>A0A7G2EDV0_ARATH</name>
<evidence type="ECO:0000256" key="7">
    <source>
        <dbReference type="ARBA" id="ARBA00023136"/>
    </source>
</evidence>
<keyword evidence="3 9" id="KW-0812">Transmembrane</keyword>
<feature type="domain" description="Malectin-like" evidence="11">
    <location>
        <begin position="33"/>
        <end position="349"/>
    </location>
</feature>
<dbReference type="Gene3D" id="3.80.10.10">
    <property type="entry name" value="Ribonuclease Inhibitor"/>
    <property type="match status" value="2"/>
</dbReference>
<reference evidence="12 13" key="1">
    <citation type="submission" date="2020-09" db="EMBL/GenBank/DDBJ databases">
        <authorList>
            <person name="Ashkenazy H."/>
        </authorList>
    </citation>
    <scope>NUCLEOTIDE SEQUENCE [LARGE SCALE GENOMIC DNA]</scope>
    <source>
        <strain evidence="13">cv. Cdm-0</strain>
    </source>
</reference>
<keyword evidence="7 9" id="KW-0472">Membrane</keyword>
<evidence type="ECO:0000259" key="11">
    <source>
        <dbReference type="Pfam" id="PF12819"/>
    </source>
</evidence>
<protein>
    <submittedName>
        <fullName evidence="12">(thale cress) hypothetical protein</fullName>
    </submittedName>
</protein>
<comment type="subcellular location">
    <subcellularLocation>
        <location evidence="1">Membrane</location>
        <topology evidence="1">Single-pass membrane protein</topology>
    </subcellularLocation>
</comment>
<feature type="signal peptide" evidence="10">
    <location>
        <begin position="1"/>
        <end position="24"/>
    </location>
</feature>
<dbReference type="PRINTS" id="PR00019">
    <property type="entry name" value="LEURICHRPT"/>
</dbReference>
<dbReference type="Gene3D" id="3.30.200.20">
    <property type="entry name" value="Phosphorylase Kinase, domain 1"/>
    <property type="match status" value="1"/>
</dbReference>
<evidence type="ECO:0000313" key="13">
    <source>
        <dbReference type="Proteomes" id="UP000516314"/>
    </source>
</evidence>
<gene>
    <name evidence="12" type="ORF">AT9943_LOCUS7978</name>
</gene>
<evidence type="ECO:0000256" key="1">
    <source>
        <dbReference type="ARBA" id="ARBA00004167"/>
    </source>
</evidence>